<dbReference type="PANTHER" id="PTHR33198:SF19">
    <property type="entry name" value="CCHC-TYPE DOMAIN-CONTAINING PROTEIN"/>
    <property type="match status" value="1"/>
</dbReference>
<evidence type="ECO:0000313" key="2">
    <source>
        <dbReference type="Proteomes" id="UP000030665"/>
    </source>
</evidence>
<dbReference type="AlphaFoldDB" id="A0A077ZK22"/>
<sequence length="156" mass="17215">MEPVPYDITDDAKKRAILPRFRGSSMYSLIRSRDQRPNESIADFVAALRRLSEHCNFGNAVDKALRNRLVCGIADEVLQRRLLAQQVGMFDVALKEALLTETARQQALKIRTAGGRRTCKTGQGSQQNVIAVAGHMTPKRADLLTNVAGVVNKLAI</sequence>
<gene>
    <name evidence="1" type="ORF">TTRE_0000845201</name>
</gene>
<accession>A0A077ZK22</accession>
<evidence type="ECO:0000313" key="1">
    <source>
        <dbReference type="EMBL" id="CDW60099.1"/>
    </source>
</evidence>
<reference evidence="1" key="2">
    <citation type="submission" date="2014-03" db="EMBL/GenBank/DDBJ databases">
        <title>The whipworm genome and dual-species transcriptomics of an intimate host-pathogen interaction.</title>
        <authorList>
            <person name="Foth B.J."/>
            <person name="Tsai I.J."/>
            <person name="Reid A.J."/>
            <person name="Bancroft A.J."/>
            <person name="Nichol S."/>
            <person name="Tracey A."/>
            <person name="Holroyd N."/>
            <person name="Cotton J.A."/>
            <person name="Stanley E.J."/>
            <person name="Zarowiecki M."/>
            <person name="Liu J.Z."/>
            <person name="Huckvale T."/>
            <person name="Cooper P.J."/>
            <person name="Grencis R.K."/>
            <person name="Berriman M."/>
        </authorList>
    </citation>
    <scope>NUCLEOTIDE SEQUENCE [LARGE SCALE GENOMIC DNA]</scope>
</reference>
<dbReference type="OrthoDB" id="5917440at2759"/>
<dbReference type="PANTHER" id="PTHR33198">
    <property type="entry name" value="ANK_REP_REGION DOMAIN-CONTAINING PROTEIN-RELATED"/>
    <property type="match status" value="1"/>
</dbReference>
<keyword evidence="2" id="KW-1185">Reference proteome</keyword>
<dbReference type="STRING" id="36087.A0A077ZK22"/>
<proteinExistence type="predicted"/>
<reference evidence="1" key="1">
    <citation type="submission" date="2014-01" db="EMBL/GenBank/DDBJ databases">
        <authorList>
            <person name="Aslett M."/>
        </authorList>
    </citation>
    <scope>NUCLEOTIDE SEQUENCE</scope>
</reference>
<name>A0A077ZK22_TRITR</name>
<dbReference type="Proteomes" id="UP000030665">
    <property type="component" value="Unassembled WGS sequence"/>
</dbReference>
<dbReference type="EMBL" id="HG806888">
    <property type="protein sequence ID" value="CDW60099.1"/>
    <property type="molecule type" value="Genomic_DNA"/>
</dbReference>
<protein>
    <submittedName>
        <fullName evidence="1">Uncharacterized protein</fullName>
    </submittedName>
</protein>
<organism evidence="1 2">
    <name type="scientific">Trichuris trichiura</name>
    <name type="common">Whipworm</name>
    <name type="synonym">Trichocephalus trichiurus</name>
    <dbReference type="NCBI Taxonomy" id="36087"/>
    <lineage>
        <taxon>Eukaryota</taxon>
        <taxon>Metazoa</taxon>
        <taxon>Ecdysozoa</taxon>
        <taxon>Nematoda</taxon>
        <taxon>Enoplea</taxon>
        <taxon>Dorylaimia</taxon>
        <taxon>Trichinellida</taxon>
        <taxon>Trichuridae</taxon>
        <taxon>Trichuris</taxon>
    </lineage>
</organism>